<evidence type="ECO:0000313" key="3">
    <source>
        <dbReference type="Proteomes" id="UP000293300"/>
    </source>
</evidence>
<comment type="caution">
    <text evidence="2">The sequence shown here is derived from an EMBL/GenBank/DDBJ whole genome shotgun (WGS) entry which is preliminary data.</text>
</comment>
<dbReference type="PANTHER" id="PTHR12526">
    <property type="entry name" value="GLYCOSYLTRANSFERASE"/>
    <property type="match status" value="1"/>
</dbReference>
<dbReference type="AlphaFoldDB" id="A0A4Q9YS01"/>
<gene>
    <name evidence="2" type="ORF">EZL74_10955</name>
</gene>
<feature type="domain" description="Glycosyl transferase family 1" evidence="1">
    <location>
        <begin position="172"/>
        <end position="328"/>
    </location>
</feature>
<organism evidence="2 3">
    <name type="scientific">Flavobacterium silvisoli</name>
    <dbReference type="NCBI Taxonomy" id="2529433"/>
    <lineage>
        <taxon>Bacteria</taxon>
        <taxon>Pseudomonadati</taxon>
        <taxon>Bacteroidota</taxon>
        <taxon>Flavobacteriia</taxon>
        <taxon>Flavobacteriales</taxon>
        <taxon>Flavobacteriaceae</taxon>
        <taxon>Flavobacterium</taxon>
    </lineage>
</organism>
<dbReference type="CDD" id="cd03801">
    <property type="entry name" value="GT4_PimA-like"/>
    <property type="match status" value="1"/>
</dbReference>
<reference evidence="2 3" key="1">
    <citation type="submission" date="2019-02" db="EMBL/GenBank/DDBJ databases">
        <title>Flavobacterium sp. RD-2-33 isolated from forest soil.</title>
        <authorList>
            <person name="Chaudhary D.K."/>
        </authorList>
    </citation>
    <scope>NUCLEOTIDE SEQUENCE [LARGE SCALE GENOMIC DNA]</scope>
    <source>
        <strain evidence="2 3">RD-2-33</strain>
    </source>
</reference>
<protein>
    <submittedName>
        <fullName evidence="2">Glycosyltransferase</fullName>
    </submittedName>
</protein>
<dbReference type="InterPro" id="IPR001296">
    <property type="entry name" value="Glyco_trans_1"/>
</dbReference>
<dbReference type="OrthoDB" id="596635at2"/>
<evidence type="ECO:0000259" key="1">
    <source>
        <dbReference type="Pfam" id="PF00534"/>
    </source>
</evidence>
<dbReference type="Pfam" id="PF00534">
    <property type="entry name" value="Glycos_transf_1"/>
    <property type="match status" value="1"/>
</dbReference>
<accession>A0A4Q9YS01</accession>
<keyword evidence="3" id="KW-1185">Reference proteome</keyword>
<dbReference type="SUPFAM" id="SSF53756">
    <property type="entry name" value="UDP-Glycosyltransferase/glycogen phosphorylase"/>
    <property type="match status" value="1"/>
</dbReference>
<keyword evidence="2" id="KW-0808">Transferase</keyword>
<name>A0A4Q9YS01_9FLAO</name>
<proteinExistence type="predicted"/>
<dbReference type="Proteomes" id="UP000293300">
    <property type="component" value="Unassembled WGS sequence"/>
</dbReference>
<dbReference type="GO" id="GO:0016757">
    <property type="term" value="F:glycosyltransferase activity"/>
    <property type="evidence" value="ECO:0007669"/>
    <property type="project" value="InterPro"/>
</dbReference>
<evidence type="ECO:0000313" key="2">
    <source>
        <dbReference type="EMBL" id="TBX66360.1"/>
    </source>
</evidence>
<dbReference type="RefSeq" id="WP_131476659.1">
    <property type="nucleotide sequence ID" value="NZ_SJPE01000014.1"/>
</dbReference>
<dbReference type="Gene3D" id="3.40.50.2000">
    <property type="entry name" value="Glycogen Phosphorylase B"/>
    <property type="match status" value="2"/>
</dbReference>
<sequence length="383" mass="43793">MSDKKKKIAFFGLPLSGGNYTHYCYLKHGLKDFEFSLIGVGKIDISLICDSSFIHLGNDLDKNKDQTHLAKIVFDYIENAHFDIIIPMNSPIVVSLIPFLNEKTRIVQIVNSDTPRVYKYVTSHIEYVDQIICISSKQMQEIEKRIPFDFFNSNVSLIPHGVTLDDNDIKYNDNGILCLGYLGRMHQGHKNIFLLPEILKKLSIPYEFELVGGGEDKALLLEKLNNENIIYKDHGNLDKEDINKAVKDWDIQLFPSTVEGFGLTIIECMNQGVVPVANRLKGVTDYIITNQIDGYLIDNNDVTLYVDRIMLLHSDRNLLKALKHGAKNTVKNRFDLATVLNQYNTVFTGVLQKTNDKLPLDFSAWKPYVEYKPSLLKRILNKF</sequence>
<dbReference type="EMBL" id="SJPE01000014">
    <property type="protein sequence ID" value="TBX66360.1"/>
    <property type="molecule type" value="Genomic_DNA"/>
</dbReference>